<gene>
    <name evidence="2" type="ORF">MU0053_000826</name>
</gene>
<proteinExistence type="predicted"/>
<dbReference type="EMBL" id="OY726397">
    <property type="protein sequence ID" value="CAJ1497116.1"/>
    <property type="molecule type" value="Genomic_DNA"/>
</dbReference>
<dbReference type="RefSeq" id="WP_308481138.1">
    <property type="nucleotide sequence ID" value="NZ_OY726397.1"/>
</dbReference>
<evidence type="ECO:0008006" key="4">
    <source>
        <dbReference type="Google" id="ProtNLM"/>
    </source>
</evidence>
<reference evidence="2 3" key="1">
    <citation type="submission" date="2023-08" db="EMBL/GenBank/DDBJ databases">
        <authorList>
            <person name="Folkvardsen B D."/>
            <person name="Norman A."/>
        </authorList>
    </citation>
    <scope>NUCLEOTIDE SEQUENCE [LARGE SCALE GENOMIC DNA]</scope>
    <source>
        <strain evidence="2 3">Mu0053</strain>
    </source>
</reference>
<feature type="compositionally biased region" description="Basic and acidic residues" evidence="1">
    <location>
        <begin position="315"/>
        <end position="355"/>
    </location>
</feature>
<evidence type="ECO:0000313" key="3">
    <source>
        <dbReference type="Proteomes" id="UP001190465"/>
    </source>
</evidence>
<name>A0ABM9LDJ6_9MYCO</name>
<dbReference type="Proteomes" id="UP001190465">
    <property type="component" value="Chromosome"/>
</dbReference>
<feature type="region of interest" description="Disordered" evidence="1">
    <location>
        <begin position="210"/>
        <end position="229"/>
    </location>
</feature>
<keyword evidence="3" id="KW-1185">Reference proteome</keyword>
<feature type="region of interest" description="Disordered" evidence="1">
    <location>
        <begin position="283"/>
        <end position="390"/>
    </location>
</feature>
<sequence>MVSRPILTTGVALAGAAAIVAATPAIIPNETEKTYVTTASVPECPMGQLSVADYQLMAVTLPGLLQAFFNGYGQEVTEDTLVLGPLGALYYLLDQGVLAEVDVDDHFFEEGPYAAAGHLARQAGLPELAEFLEGPWVDLRESIVELAHALTGGGLVDLDDIDPDEDLTFPARLVHAFLHNGGPLGVIRVIVDEINDAFNPEETEAVVTEHQAAGEGQGLPGTEGPDTNRLDPGPVEQFVQRDDEPVAAGAPSFNPAAGLKITSFLPKKPAGSGLEGLAGAIKHFDSGTPQQTPAPQVEIPEPEVEPPVAAEDSGEPTKTKAQLRHEVFQERWQERREAAKERAQERREAIKDRVNDAVQRVTGRDSQTDDTQTGDDGGADNKNDGADPGE</sequence>
<organism evidence="2 3">
    <name type="scientific">[Mycobacterium] burgundiense</name>
    <dbReference type="NCBI Taxonomy" id="3064286"/>
    <lineage>
        <taxon>Bacteria</taxon>
        <taxon>Bacillati</taxon>
        <taxon>Actinomycetota</taxon>
        <taxon>Actinomycetes</taxon>
        <taxon>Mycobacteriales</taxon>
        <taxon>Mycobacteriaceae</taxon>
        <taxon>Mycolicibacterium</taxon>
    </lineage>
</organism>
<feature type="compositionally biased region" description="Basic and acidic residues" evidence="1">
    <location>
        <begin position="379"/>
        <end position="390"/>
    </location>
</feature>
<evidence type="ECO:0000256" key="1">
    <source>
        <dbReference type="SAM" id="MobiDB-lite"/>
    </source>
</evidence>
<accession>A0ABM9LDJ6</accession>
<evidence type="ECO:0000313" key="2">
    <source>
        <dbReference type="EMBL" id="CAJ1497116.1"/>
    </source>
</evidence>
<protein>
    <recommendedName>
        <fullName evidence="4">PE-PPE domain-containing protein</fullName>
    </recommendedName>
</protein>